<evidence type="ECO:0000313" key="4">
    <source>
        <dbReference type="Proteomes" id="UP001610063"/>
    </source>
</evidence>
<dbReference type="SUPFAM" id="SSF82771">
    <property type="entry name" value="GIY-YIG endonuclease"/>
    <property type="match status" value="1"/>
</dbReference>
<dbReference type="Gene3D" id="3.40.1440.10">
    <property type="entry name" value="GIY-YIG endonuclease"/>
    <property type="match status" value="1"/>
</dbReference>
<evidence type="ECO:0000256" key="1">
    <source>
        <dbReference type="ARBA" id="ARBA00007435"/>
    </source>
</evidence>
<dbReference type="RefSeq" id="WP_395416951.1">
    <property type="nucleotide sequence ID" value="NZ_JBIPKE010000015.1"/>
</dbReference>
<proteinExistence type="inferred from homology"/>
<dbReference type="InterPro" id="IPR050190">
    <property type="entry name" value="UPF0213_domain"/>
</dbReference>
<comment type="caution">
    <text evidence="3">The sequence shown here is derived from an EMBL/GenBank/DDBJ whole genome shotgun (WGS) entry which is preliminary data.</text>
</comment>
<dbReference type="PROSITE" id="PS50164">
    <property type="entry name" value="GIY_YIG"/>
    <property type="match status" value="1"/>
</dbReference>
<reference evidence="3 4" key="1">
    <citation type="journal article" date="2013" name="Int. J. Syst. Evol. Microbiol.">
        <title>Marinoscillum luteum sp. nov., isolated from marine sediment.</title>
        <authorList>
            <person name="Cha I.T."/>
            <person name="Park S.J."/>
            <person name="Kim S.J."/>
            <person name="Kim J.G."/>
            <person name="Jung M.Y."/>
            <person name="Shin K.S."/>
            <person name="Kwon K.K."/>
            <person name="Yang S.H."/>
            <person name="Seo Y.S."/>
            <person name="Rhee S.K."/>
        </authorList>
    </citation>
    <scope>NUCLEOTIDE SEQUENCE [LARGE SCALE GENOMIC DNA]</scope>
    <source>
        <strain evidence="3 4">KCTC 23939</strain>
    </source>
</reference>
<dbReference type="InterPro" id="IPR035901">
    <property type="entry name" value="GIY-YIG_endonuc_sf"/>
</dbReference>
<organism evidence="3 4">
    <name type="scientific">Marinoscillum luteum</name>
    <dbReference type="NCBI Taxonomy" id="861051"/>
    <lineage>
        <taxon>Bacteria</taxon>
        <taxon>Pseudomonadati</taxon>
        <taxon>Bacteroidota</taxon>
        <taxon>Cytophagia</taxon>
        <taxon>Cytophagales</taxon>
        <taxon>Reichenbachiellaceae</taxon>
        <taxon>Marinoscillum</taxon>
    </lineage>
</organism>
<keyword evidence="4" id="KW-1185">Reference proteome</keyword>
<dbReference type="InterPro" id="IPR000305">
    <property type="entry name" value="GIY-YIG_endonuc"/>
</dbReference>
<feature type="domain" description="GIY-YIG" evidence="2">
    <location>
        <begin position="1"/>
        <end position="75"/>
    </location>
</feature>
<dbReference type="CDD" id="cd10449">
    <property type="entry name" value="GIY-YIG_SLX1_like"/>
    <property type="match status" value="1"/>
</dbReference>
<sequence>MYYTYVLYSEKDGKLYVGYTEDLKLRISQHDKGLVQSTKSRRPLILIYYEVCCEKWDAIKREKYFKTHYGRMFIKNRLKTWFENRAG</sequence>
<dbReference type="EMBL" id="JBIPKE010000015">
    <property type="protein sequence ID" value="MFH6983376.1"/>
    <property type="molecule type" value="Genomic_DNA"/>
</dbReference>
<comment type="similarity">
    <text evidence="1">Belongs to the UPF0213 family.</text>
</comment>
<protein>
    <submittedName>
        <fullName evidence="3">GIY-YIG nuclease family protein</fullName>
    </submittedName>
</protein>
<dbReference type="Proteomes" id="UP001610063">
    <property type="component" value="Unassembled WGS sequence"/>
</dbReference>
<dbReference type="Pfam" id="PF01541">
    <property type="entry name" value="GIY-YIG"/>
    <property type="match status" value="1"/>
</dbReference>
<dbReference type="PANTHER" id="PTHR34477">
    <property type="entry name" value="UPF0213 PROTEIN YHBQ"/>
    <property type="match status" value="1"/>
</dbReference>
<name>A0ABW7N7S8_9BACT</name>
<gene>
    <name evidence="3" type="ORF">ACHKAR_08010</name>
</gene>
<accession>A0ABW7N7S8</accession>
<evidence type="ECO:0000313" key="3">
    <source>
        <dbReference type="EMBL" id="MFH6983376.1"/>
    </source>
</evidence>
<evidence type="ECO:0000259" key="2">
    <source>
        <dbReference type="PROSITE" id="PS50164"/>
    </source>
</evidence>
<dbReference type="PANTHER" id="PTHR34477:SF5">
    <property type="entry name" value="BSL5627 PROTEIN"/>
    <property type="match status" value="1"/>
</dbReference>